<accession>A0A3M9MZ76</accession>
<evidence type="ECO:0000313" key="1">
    <source>
        <dbReference type="EMBL" id="RNI30068.1"/>
    </source>
</evidence>
<name>A0A3M9MZ76_9BACT</name>
<dbReference type="Pfam" id="PF11185">
    <property type="entry name" value="DUF2971"/>
    <property type="match status" value="1"/>
</dbReference>
<dbReference type="Proteomes" id="UP000271010">
    <property type="component" value="Unassembled WGS sequence"/>
</dbReference>
<gene>
    <name evidence="1" type="ORF">EFA69_11185</name>
</gene>
<dbReference type="InterPro" id="IPR021352">
    <property type="entry name" value="DUF2971"/>
</dbReference>
<keyword evidence="2" id="KW-1185">Reference proteome</keyword>
<dbReference type="AlphaFoldDB" id="A0A3M9MZ76"/>
<proteinExistence type="predicted"/>
<evidence type="ECO:0000313" key="2">
    <source>
        <dbReference type="Proteomes" id="UP000271010"/>
    </source>
</evidence>
<dbReference type="EMBL" id="RJJE01000009">
    <property type="protein sequence ID" value="RNI30068.1"/>
    <property type="molecule type" value="Genomic_DNA"/>
</dbReference>
<reference evidence="1 2" key="1">
    <citation type="submission" date="2018-11" db="EMBL/GenBank/DDBJ databases">
        <title>Rufibacter latericius sp. nov., isolated from water in Baiyang Lake.</title>
        <authorList>
            <person name="Yang Y."/>
        </authorList>
    </citation>
    <scope>NUCLEOTIDE SEQUENCE [LARGE SCALE GENOMIC DNA]</scope>
    <source>
        <strain evidence="1 2">MCC P1</strain>
    </source>
</reference>
<protein>
    <submittedName>
        <fullName evidence="1">DUF2971 domain-containing protein</fullName>
    </submittedName>
</protein>
<comment type="caution">
    <text evidence="1">The sequence shown here is derived from an EMBL/GenBank/DDBJ whole genome shotgun (WGS) entry which is preliminary data.</text>
</comment>
<organism evidence="1 2">
    <name type="scientific">Rufibacter immobilis</name>
    <dbReference type="NCBI Taxonomy" id="1348778"/>
    <lineage>
        <taxon>Bacteria</taxon>
        <taxon>Pseudomonadati</taxon>
        <taxon>Bacteroidota</taxon>
        <taxon>Cytophagia</taxon>
        <taxon>Cytophagales</taxon>
        <taxon>Hymenobacteraceae</taxon>
        <taxon>Rufibacter</taxon>
    </lineage>
</organism>
<dbReference type="OrthoDB" id="3034312at2"/>
<sequence>MWPNFSFPLFFDSTQEVPPLYHYTSQAGLLGMVQGKHLWLTHIHYMNDSSEYDDAIEFISKVLKEDYGIEDAEHQLTYETQELDKGNVYSFSLSEEEDLLSQWRGYTPNGGYCLSFDSAQLTQMMQSQGLRIGKCLYDEKEKRDVIHKHIAGIPPEQYKSSYHIGPSREPRGDTPEEKALDAINIEREVELSSQHKRERDKYDYNMEIFERARIYAPLFKHEKFSEEKEWRIIAVKRELPELREGKSFLVPYLKIPIVEDLKKDALHKVKIIVGPGPHMELARRACELLDILSKDITISKIPFRNW</sequence>